<dbReference type="SUPFAM" id="SSF55874">
    <property type="entry name" value="ATPase domain of HSP90 chaperone/DNA topoisomerase II/histidine kinase"/>
    <property type="match status" value="1"/>
</dbReference>
<dbReference type="Gene3D" id="3.30.565.10">
    <property type="entry name" value="Histidine kinase-like ATPase, C-terminal domain"/>
    <property type="match status" value="1"/>
</dbReference>
<dbReference type="Gene3D" id="3.40.50.2300">
    <property type="match status" value="1"/>
</dbReference>
<evidence type="ECO:0000259" key="7">
    <source>
        <dbReference type="PROSITE" id="PS50109"/>
    </source>
</evidence>
<feature type="domain" description="Response regulatory" evidence="8">
    <location>
        <begin position="652"/>
        <end position="775"/>
    </location>
</feature>
<dbReference type="InterPro" id="IPR036097">
    <property type="entry name" value="HisK_dim/P_sf"/>
</dbReference>
<feature type="domain" description="Histidine kinase" evidence="7">
    <location>
        <begin position="213"/>
        <end position="437"/>
    </location>
</feature>
<sequence length="797" mass="91003">MLDKIPNGILIYDLKKDGYTYLNKDMKGMIGLSSQAQNPSSLHSYNIIPTQLSQYHLFEKVSDAEEDDLQNDTHNISQHQIVENPNQNVERMVVSTRKFSVITCTQPKKSSLSVNEVLKLEQSTQRGIEAKEVHQNRRRMSLQEYIQSIASENSNEIHESEEIFKKKGEQRYLQIKTSKFQEGRQIFAICTDITRIMQMENQEQQMRATFFSSVAHELRTPLNSIIPILRLILESIQATNQGEFAKVAKYVKIILNSSLHLESIIEDALDISRIENKNFTLNMEMVDLREAIQEIREIMSFQIEQKRLSLTINISQSVPSRVWLDKKRFKQILFNLIGNAIKFTFEGGVKLQVNFDLENNILQTSVKDSGIGIQDDDLLKLFKFFGKLSKSKDINRGGMGLGLTISKMIILQLGGEIDVHSQPSQGSTFSFVLPISTIHIDPYKSGPEEKSAQEGNHLPIIEQLRQSSLPLEREEIAQNEGLNGMKLSTLQIQRRPPLRAHSSMNYFHNLDAVKKKGDTDQNLNSHFRLVTSGADLAGRHSQQNLSHRATSLNNNDDDSVHATELVLDSEDEVQCNVESFFAKERGQSPKLIAGERKPQTLSLMQMSAFPSRSTQQIHDMLNHSHLSGDRGRLLSIYIERTTKEPAPNIPIRVLSVDDSAYNLFVLKELLSVCEPGIEVTEALNGKIALEEYNKRRYDVIFMDLNMPVIDGFQVILILQLINKQAAWQIREQTSSYRPYIIALSAITRSQFEHLGDHLTKHFDEFRKFLTSYNILDEKPVCSEFLKASIKKAKERRQ</sequence>
<keyword evidence="4" id="KW-0808">Transferase</keyword>
<dbReference type="InterPro" id="IPR036890">
    <property type="entry name" value="HATPase_C_sf"/>
</dbReference>
<dbReference type="GO" id="GO:0009927">
    <property type="term" value="F:histidine phosphotransfer kinase activity"/>
    <property type="evidence" value="ECO:0007669"/>
    <property type="project" value="TreeGrafter"/>
</dbReference>
<name>A0A8J8P0V7_HALGN</name>
<dbReference type="InterPro" id="IPR003661">
    <property type="entry name" value="HisK_dim/P_dom"/>
</dbReference>
<dbReference type="InterPro" id="IPR004358">
    <property type="entry name" value="Sig_transdc_His_kin-like_C"/>
</dbReference>
<evidence type="ECO:0000256" key="5">
    <source>
        <dbReference type="ARBA" id="ARBA00022777"/>
    </source>
</evidence>
<organism evidence="9 10">
    <name type="scientific">Halteria grandinella</name>
    <dbReference type="NCBI Taxonomy" id="5974"/>
    <lineage>
        <taxon>Eukaryota</taxon>
        <taxon>Sar</taxon>
        <taxon>Alveolata</taxon>
        <taxon>Ciliophora</taxon>
        <taxon>Intramacronucleata</taxon>
        <taxon>Spirotrichea</taxon>
        <taxon>Stichotrichia</taxon>
        <taxon>Sporadotrichida</taxon>
        <taxon>Halteriidae</taxon>
        <taxon>Halteria</taxon>
    </lineage>
</organism>
<dbReference type="SMART" id="SM00448">
    <property type="entry name" value="REC"/>
    <property type="match status" value="1"/>
</dbReference>
<keyword evidence="10" id="KW-1185">Reference proteome</keyword>
<dbReference type="AlphaFoldDB" id="A0A8J8P0V7"/>
<dbReference type="CDD" id="cd17546">
    <property type="entry name" value="REC_hyHK_CKI1_RcsC-like"/>
    <property type="match status" value="1"/>
</dbReference>
<protein>
    <recommendedName>
        <fullName evidence="2">histidine kinase</fullName>
        <ecNumber evidence="2">2.7.13.3</ecNumber>
    </recommendedName>
</protein>
<dbReference type="Pfam" id="PF00072">
    <property type="entry name" value="Response_reg"/>
    <property type="match status" value="1"/>
</dbReference>
<reference evidence="9" key="1">
    <citation type="submission" date="2019-06" db="EMBL/GenBank/DDBJ databases">
        <authorList>
            <person name="Zheng W."/>
        </authorList>
    </citation>
    <scope>NUCLEOTIDE SEQUENCE</scope>
    <source>
        <strain evidence="9">QDHG01</strain>
    </source>
</reference>
<evidence type="ECO:0000256" key="6">
    <source>
        <dbReference type="PROSITE-ProRule" id="PRU00169"/>
    </source>
</evidence>
<dbReference type="InterPro" id="IPR011006">
    <property type="entry name" value="CheY-like_superfamily"/>
</dbReference>
<dbReference type="SMART" id="SM00387">
    <property type="entry name" value="HATPase_c"/>
    <property type="match status" value="1"/>
</dbReference>
<comment type="catalytic activity">
    <reaction evidence="1">
        <text>ATP + protein L-histidine = ADP + protein N-phospho-L-histidine.</text>
        <dbReference type="EC" id="2.7.13.3"/>
    </reaction>
</comment>
<evidence type="ECO:0000313" key="9">
    <source>
        <dbReference type="EMBL" id="TNV85002.1"/>
    </source>
</evidence>
<proteinExistence type="predicted"/>
<dbReference type="SMART" id="SM00388">
    <property type="entry name" value="HisKA"/>
    <property type="match status" value="1"/>
</dbReference>
<accession>A0A8J8P0V7</accession>
<dbReference type="PANTHER" id="PTHR43047:SF72">
    <property type="entry name" value="OSMOSENSING HISTIDINE PROTEIN KINASE SLN1"/>
    <property type="match status" value="1"/>
</dbReference>
<comment type="caution">
    <text evidence="9">The sequence shown here is derived from an EMBL/GenBank/DDBJ whole genome shotgun (WGS) entry which is preliminary data.</text>
</comment>
<dbReference type="InterPro" id="IPR005467">
    <property type="entry name" value="His_kinase_dom"/>
</dbReference>
<evidence type="ECO:0000256" key="1">
    <source>
        <dbReference type="ARBA" id="ARBA00000085"/>
    </source>
</evidence>
<dbReference type="Proteomes" id="UP000785679">
    <property type="component" value="Unassembled WGS sequence"/>
</dbReference>
<dbReference type="InterPro" id="IPR003594">
    <property type="entry name" value="HATPase_dom"/>
</dbReference>
<dbReference type="EMBL" id="RRYP01002238">
    <property type="protein sequence ID" value="TNV85002.1"/>
    <property type="molecule type" value="Genomic_DNA"/>
</dbReference>
<evidence type="ECO:0000256" key="3">
    <source>
        <dbReference type="ARBA" id="ARBA00022553"/>
    </source>
</evidence>
<dbReference type="PRINTS" id="PR00344">
    <property type="entry name" value="BCTRLSENSOR"/>
</dbReference>
<evidence type="ECO:0000256" key="2">
    <source>
        <dbReference type="ARBA" id="ARBA00012438"/>
    </source>
</evidence>
<dbReference type="InterPro" id="IPR001789">
    <property type="entry name" value="Sig_transdc_resp-reg_receiver"/>
</dbReference>
<keyword evidence="3 6" id="KW-0597">Phosphoprotein</keyword>
<dbReference type="GO" id="GO:0000155">
    <property type="term" value="F:phosphorelay sensor kinase activity"/>
    <property type="evidence" value="ECO:0007669"/>
    <property type="project" value="InterPro"/>
</dbReference>
<dbReference type="EC" id="2.7.13.3" evidence="2"/>
<dbReference type="FunFam" id="3.30.565.10:FF:000010">
    <property type="entry name" value="Sensor histidine kinase RcsC"/>
    <property type="match status" value="1"/>
</dbReference>
<dbReference type="Pfam" id="PF02518">
    <property type="entry name" value="HATPase_c"/>
    <property type="match status" value="1"/>
</dbReference>
<evidence type="ECO:0000259" key="8">
    <source>
        <dbReference type="PROSITE" id="PS50110"/>
    </source>
</evidence>
<dbReference type="CDD" id="cd00082">
    <property type="entry name" value="HisKA"/>
    <property type="match status" value="1"/>
</dbReference>
<dbReference type="Gene3D" id="1.10.287.130">
    <property type="match status" value="1"/>
</dbReference>
<dbReference type="Pfam" id="PF00512">
    <property type="entry name" value="HisKA"/>
    <property type="match status" value="1"/>
</dbReference>
<dbReference type="PANTHER" id="PTHR43047">
    <property type="entry name" value="TWO-COMPONENT HISTIDINE PROTEIN KINASE"/>
    <property type="match status" value="1"/>
</dbReference>
<dbReference type="SUPFAM" id="SSF52172">
    <property type="entry name" value="CheY-like"/>
    <property type="match status" value="1"/>
</dbReference>
<evidence type="ECO:0000256" key="4">
    <source>
        <dbReference type="ARBA" id="ARBA00022679"/>
    </source>
</evidence>
<dbReference type="GO" id="GO:0005886">
    <property type="term" value="C:plasma membrane"/>
    <property type="evidence" value="ECO:0007669"/>
    <property type="project" value="TreeGrafter"/>
</dbReference>
<dbReference type="PROSITE" id="PS50110">
    <property type="entry name" value="RESPONSE_REGULATORY"/>
    <property type="match status" value="1"/>
</dbReference>
<gene>
    <name evidence="9" type="ORF">FGO68_gene2455</name>
</gene>
<keyword evidence="5" id="KW-0418">Kinase</keyword>
<dbReference type="PROSITE" id="PS50109">
    <property type="entry name" value="HIS_KIN"/>
    <property type="match status" value="1"/>
</dbReference>
<evidence type="ECO:0000313" key="10">
    <source>
        <dbReference type="Proteomes" id="UP000785679"/>
    </source>
</evidence>
<dbReference type="SUPFAM" id="SSF47384">
    <property type="entry name" value="Homodimeric domain of signal transducing histidine kinase"/>
    <property type="match status" value="1"/>
</dbReference>
<dbReference type="OrthoDB" id="60033at2759"/>
<feature type="modified residue" description="4-aspartylphosphate" evidence="6">
    <location>
        <position position="703"/>
    </location>
</feature>